<reference evidence="3" key="1">
    <citation type="journal article" date="2018" name="Nat. Microbiol.">
        <title>Leveraging single-cell genomics to expand the fungal tree of life.</title>
        <authorList>
            <person name="Ahrendt S.R."/>
            <person name="Quandt C.A."/>
            <person name="Ciobanu D."/>
            <person name="Clum A."/>
            <person name="Salamov A."/>
            <person name="Andreopoulos B."/>
            <person name="Cheng J.F."/>
            <person name="Woyke T."/>
            <person name="Pelin A."/>
            <person name="Henrissat B."/>
            <person name="Reynolds N.K."/>
            <person name="Benny G.L."/>
            <person name="Smith M.E."/>
            <person name="James T.Y."/>
            <person name="Grigoriev I.V."/>
        </authorList>
    </citation>
    <scope>NUCLEOTIDE SEQUENCE [LARGE SCALE GENOMIC DNA]</scope>
    <source>
        <strain evidence="3">RSA 468</strain>
    </source>
</reference>
<dbReference type="OrthoDB" id="3231855at2759"/>
<dbReference type="Proteomes" id="UP000268162">
    <property type="component" value="Unassembled WGS sequence"/>
</dbReference>
<sequence>MWLKLIRWSLFAPPPCEFQGLRLRHEAEEEERCMAEKYQQLENLLLKGHSHTDPPPQRGFPTNTTAHSAAILDKDSNDQDALTEAFESQSGAANPSLSQAATKSIRSSLTFTLKSRTVTAVHPGGDLSLTRRPSSLTVRELALLSDIRSHQQRSDELNRLASYHIYKARNQYFDKETIDLSGLLTDDIRNKLLKRIRLCQRRGIERLAVILPHLSPEPSPRSRQSNNLPLRSTRSSLISEVTFIDTPSEFMLDAAAPSNIFAPCRMSSVSHHHGPNARPRSSLISPSVKPARVEEDRPRSAAVVRETVLFLLREHRLRYSLDSPQAGSIMVHIPSARERR</sequence>
<evidence type="ECO:0000313" key="2">
    <source>
        <dbReference type="EMBL" id="RKP37238.1"/>
    </source>
</evidence>
<evidence type="ECO:0000313" key="3">
    <source>
        <dbReference type="Proteomes" id="UP000268162"/>
    </source>
</evidence>
<accession>A0A4P9ZVD3</accession>
<dbReference type="EMBL" id="ML002521">
    <property type="protein sequence ID" value="RKP37238.1"/>
    <property type="molecule type" value="Genomic_DNA"/>
</dbReference>
<proteinExistence type="predicted"/>
<organism evidence="2 3">
    <name type="scientific">Dimargaris cristalligena</name>
    <dbReference type="NCBI Taxonomy" id="215637"/>
    <lineage>
        <taxon>Eukaryota</taxon>
        <taxon>Fungi</taxon>
        <taxon>Fungi incertae sedis</taxon>
        <taxon>Zoopagomycota</taxon>
        <taxon>Kickxellomycotina</taxon>
        <taxon>Dimargaritomycetes</taxon>
        <taxon>Dimargaritales</taxon>
        <taxon>Dimargaritaceae</taxon>
        <taxon>Dimargaris</taxon>
    </lineage>
</organism>
<gene>
    <name evidence="2" type="ORF">BJ085DRAFT_38807</name>
</gene>
<feature type="region of interest" description="Disordered" evidence="1">
    <location>
        <begin position="269"/>
        <end position="298"/>
    </location>
</feature>
<name>A0A4P9ZVD3_9FUNG</name>
<evidence type="ECO:0000256" key="1">
    <source>
        <dbReference type="SAM" id="MobiDB-lite"/>
    </source>
</evidence>
<protein>
    <submittedName>
        <fullName evidence="2">Uncharacterized protein</fullName>
    </submittedName>
</protein>
<dbReference type="AlphaFoldDB" id="A0A4P9ZVD3"/>
<keyword evidence="3" id="KW-1185">Reference proteome</keyword>